<accession>A0A1G2EZX1</accession>
<dbReference type="Proteomes" id="UP000177486">
    <property type="component" value="Unassembled WGS sequence"/>
</dbReference>
<protein>
    <submittedName>
        <fullName evidence="2">Uncharacterized protein</fullName>
    </submittedName>
</protein>
<dbReference type="EMBL" id="MHMQ01000003">
    <property type="protein sequence ID" value="OGZ31349.1"/>
    <property type="molecule type" value="Genomic_DNA"/>
</dbReference>
<organism evidence="2 3">
    <name type="scientific">Candidatus Niyogibacteria bacterium RIFCSPLOWO2_01_FULL_45_48</name>
    <dbReference type="NCBI Taxonomy" id="1801724"/>
    <lineage>
        <taxon>Bacteria</taxon>
        <taxon>Candidatus Niyogiibacteriota</taxon>
    </lineage>
</organism>
<comment type="caution">
    <text evidence="2">The sequence shown here is derived from an EMBL/GenBank/DDBJ whole genome shotgun (WGS) entry which is preliminary data.</text>
</comment>
<sequence length="171" mass="19143">MFKNKIIKIAVLVLMIDLASVAGWWMFYNEIKNIDRRIVLITQNISFQDAKQRNIKQLDQTLLSIVSEKSKIDGVFADPGSVVEFIENLEELAVLSGAGLEILSGSFPSKAEEGGPFFTLNLSGSFGRIFKFLSLVEKTGYQTRIEGAKFNASDSGGWTSQVRLRMMSYKF</sequence>
<keyword evidence="1" id="KW-0812">Transmembrane</keyword>
<keyword evidence="1" id="KW-1133">Transmembrane helix</keyword>
<dbReference type="AlphaFoldDB" id="A0A1G2EZX1"/>
<keyword evidence="1" id="KW-0472">Membrane</keyword>
<evidence type="ECO:0000313" key="2">
    <source>
        <dbReference type="EMBL" id="OGZ31349.1"/>
    </source>
</evidence>
<evidence type="ECO:0000313" key="3">
    <source>
        <dbReference type="Proteomes" id="UP000177486"/>
    </source>
</evidence>
<evidence type="ECO:0000256" key="1">
    <source>
        <dbReference type="SAM" id="Phobius"/>
    </source>
</evidence>
<feature type="transmembrane region" description="Helical" evidence="1">
    <location>
        <begin position="6"/>
        <end position="27"/>
    </location>
</feature>
<reference evidence="2 3" key="1">
    <citation type="journal article" date="2016" name="Nat. Commun.">
        <title>Thousands of microbial genomes shed light on interconnected biogeochemical processes in an aquifer system.</title>
        <authorList>
            <person name="Anantharaman K."/>
            <person name="Brown C.T."/>
            <person name="Hug L.A."/>
            <person name="Sharon I."/>
            <person name="Castelle C.J."/>
            <person name="Probst A.J."/>
            <person name="Thomas B.C."/>
            <person name="Singh A."/>
            <person name="Wilkins M.J."/>
            <person name="Karaoz U."/>
            <person name="Brodie E.L."/>
            <person name="Williams K.H."/>
            <person name="Hubbard S.S."/>
            <person name="Banfield J.F."/>
        </authorList>
    </citation>
    <scope>NUCLEOTIDE SEQUENCE [LARGE SCALE GENOMIC DNA]</scope>
</reference>
<proteinExistence type="predicted"/>
<name>A0A1G2EZX1_9BACT</name>
<gene>
    <name evidence="2" type="ORF">A2931_03195</name>
</gene>